<dbReference type="InterPro" id="IPR007110">
    <property type="entry name" value="Ig-like_dom"/>
</dbReference>
<evidence type="ECO:0000256" key="2">
    <source>
        <dbReference type="ARBA" id="ARBA00022692"/>
    </source>
</evidence>
<dbReference type="InterPro" id="IPR003598">
    <property type="entry name" value="Ig_sub2"/>
</dbReference>
<keyword evidence="6 10" id="KW-0472">Membrane</keyword>
<dbReference type="InterPro" id="IPR003961">
    <property type="entry name" value="FN3_dom"/>
</dbReference>
<evidence type="ECO:0000256" key="7">
    <source>
        <dbReference type="ARBA" id="ARBA00023157"/>
    </source>
</evidence>
<evidence type="ECO:0008006" key="15">
    <source>
        <dbReference type="Google" id="ProtNLM"/>
    </source>
</evidence>
<dbReference type="Proteomes" id="UP001152803">
    <property type="component" value="Unassembled WGS sequence"/>
</dbReference>
<dbReference type="GO" id="GO:0016020">
    <property type="term" value="C:membrane"/>
    <property type="evidence" value="ECO:0007669"/>
    <property type="project" value="UniProtKB-SubCell"/>
</dbReference>
<dbReference type="PROSITE" id="PS50853">
    <property type="entry name" value="FN3"/>
    <property type="match status" value="3"/>
</dbReference>
<feature type="domain" description="Ig-like" evidence="11">
    <location>
        <begin position="224"/>
        <end position="310"/>
    </location>
</feature>
<keyword evidence="2 10" id="KW-0812">Transmembrane</keyword>
<name>A0A9Q1I1Q5_CONCO</name>
<dbReference type="PROSITE" id="PS50835">
    <property type="entry name" value="IG_LIKE"/>
    <property type="match status" value="2"/>
</dbReference>
<evidence type="ECO:0000313" key="13">
    <source>
        <dbReference type="EMBL" id="KAJ8275527.1"/>
    </source>
</evidence>
<dbReference type="OrthoDB" id="428111at2759"/>
<keyword evidence="5 10" id="KW-1133">Transmembrane helix</keyword>
<dbReference type="FunFam" id="2.60.40.10:FF:000008">
    <property type="entry name" value="roundabout homolog 2 isoform X2"/>
    <property type="match status" value="2"/>
</dbReference>
<evidence type="ECO:0000313" key="14">
    <source>
        <dbReference type="Proteomes" id="UP001152803"/>
    </source>
</evidence>
<dbReference type="SMART" id="SM00060">
    <property type="entry name" value="FN3"/>
    <property type="match status" value="3"/>
</dbReference>
<feature type="domain" description="Fibronectin type-III" evidence="12">
    <location>
        <begin position="444"/>
        <end position="541"/>
    </location>
</feature>
<dbReference type="PANTHER" id="PTHR12231">
    <property type="entry name" value="CTX-RELATED TYPE I TRANSMEMBRANE PROTEIN"/>
    <property type="match status" value="1"/>
</dbReference>
<evidence type="ECO:0000256" key="6">
    <source>
        <dbReference type="ARBA" id="ARBA00023136"/>
    </source>
</evidence>
<keyword evidence="4" id="KW-0677">Repeat</keyword>
<dbReference type="Pfam" id="PF00041">
    <property type="entry name" value="fn3"/>
    <property type="match status" value="3"/>
</dbReference>
<dbReference type="EMBL" id="JAFJMO010000005">
    <property type="protein sequence ID" value="KAJ8275527.1"/>
    <property type="molecule type" value="Genomic_DNA"/>
</dbReference>
<sequence length="777" mass="83085">MRGCTCAWGPTWWGAGQRGRTALRVRAAHVPTATGEPGGAGGGGGGATLSVTGRPVPLGALEEGRRGRAPREVRGPVREGRGVLRIRKASAADQGSFTCVAENRMGKAEASATLTVRAAPQFVVRPRDQIVALGRSATFPCETKGNPQPAVFWQREGSQDLLFPSMPQQPAGRLWVSPGGNLTIAEVQRSDGGFYICQALTVAGSIQAKALLEVTDALTDRPPPIIRQGPANQTVGLEGVAVLRCQASGEPPPTITWQKDGVGLLGTDPRMTLLEPGSLQIHNTRLSDCGMYTCVASSSSGETSWSAYLEVRETAVVTDSTNQDSENLPAPPSDLQVTDVTKSSISLSWQPGPEGHSPVSGYVIEAFSQLVSNSWQTVADHVKDTRYTVTGLRPNTIYLFIVRAVNAQGLGDPSGMSEPVRTQDISPPAPGVDHHHVQKELSDVIVRLHNPAVLSPTSIQVTWTVDHQSQFIQGYRVEYRQTSGLPSPGSWETEDLRLPSERSIVLSGLKKGVVYEIKARPYFNEFQGVDSESLTARTTEDAPSAPPQQITVVTVGNHNSTSISVSWDPLPPDQQNGIIQEYRIWCLANESRFHVNRTVDAAIRSVLVGGLRGGVQYRVEVAATTSAGVGVRSQALPITVGTELPDEMTDSSSSLSDVLRQPAFIAGLGGACWIILMGFSAWLYWRRKKRKGLSNYAVTFQRGDRALLGNGRPGLLKSGDPRLPWLGDSWPSTSLPVNSSSRGAKGGANFGRGETCCPLGTGRRRAPCCRTGPSTAA</sequence>
<evidence type="ECO:0000256" key="4">
    <source>
        <dbReference type="ARBA" id="ARBA00022737"/>
    </source>
</evidence>
<dbReference type="FunFam" id="2.60.40.10:FF:000058">
    <property type="entry name" value="roundabout homolog 2 isoform X3"/>
    <property type="match status" value="1"/>
</dbReference>
<dbReference type="Pfam" id="PF13927">
    <property type="entry name" value="Ig_3"/>
    <property type="match status" value="2"/>
</dbReference>
<gene>
    <name evidence="13" type="ORF">COCON_G00072790</name>
</gene>
<evidence type="ECO:0000256" key="1">
    <source>
        <dbReference type="ARBA" id="ARBA00004167"/>
    </source>
</evidence>
<protein>
    <recommendedName>
        <fullName evidence="15">Roundabout guidance receptor 2</fullName>
    </recommendedName>
</protein>
<comment type="caution">
    <text evidence="13">The sequence shown here is derived from an EMBL/GenBank/DDBJ whole genome shotgun (WGS) entry which is preliminary data.</text>
</comment>
<feature type="region of interest" description="Disordered" evidence="9">
    <location>
        <begin position="32"/>
        <end position="54"/>
    </location>
</feature>
<dbReference type="PRINTS" id="PR00014">
    <property type="entry name" value="FNTYPEIII"/>
</dbReference>
<dbReference type="InterPro" id="IPR036179">
    <property type="entry name" value="Ig-like_dom_sf"/>
</dbReference>
<evidence type="ECO:0000256" key="8">
    <source>
        <dbReference type="ARBA" id="ARBA00023319"/>
    </source>
</evidence>
<feature type="transmembrane region" description="Helical" evidence="10">
    <location>
        <begin position="663"/>
        <end position="685"/>
    </location>
</feature>
<dbReference type="SUPFAM" id="SSF48726">
    <property type="entry name" value="Immunoglobulin"/>
    <property type="match status" value="3"/>
</dbReference>
<dbReference type="SUPFAM" id="SSF49265">
    <property type="entry name" value="Fibronectin type III"/>
    <property type="match status" value="2"/>
</dbReference>
<dbReference type="InterPro" id="IPR013098">
    <property type="entry name" value="Ig_I-set"/>
</dbReference>
<feature type="domain" description="Ig-like" evidence="11">
    <location>
        <begin position="120"/>
        <end position="215"/>
    </location>
</feature>
<dbReference type="CDD" id="cd00063">
    <property type="entry name" value="FN3"/>
    <property type="match status" value="3"/>
</dbReference>
<dbReference type="SMART" id="SM00409">
    <property type="entry name" value="IG"/>
    <property type="match status" value="3"/>
</dbReference>
<dbReference type="Gene3D" id="2.60.40.10">
    <property type="entry name" value="Immunoglobulins"/>
    <property type="match status" value="6"/>
</dbReference>
<feature type="domain" description="Fibronectin type-III" evidence="12">
    <location>
        <begin position="331"/>
        <end position="425"/>
    </location>
</feature>
<evidence type="ECO:0000259" key="12">
    <source>
        <dbReference type="PROSITE" id="PS50853"/>
    </source>
</evidence>
<keyword evidence="7" id="KW-1015">Disulfide bond</keyword>
<proteinExistence type="predicted"/>
<keyword evidence="3" id="KW-0732">Signal</keyword>
<feature type="compositionally biased region" description="Gly residues" evidence="9">
    <location>
        <begin position="36"/>
        <end position="47"/>
    </location>
</feature>
<evidence type="ECO:0000256" key="5">
    <source>
        <dbReference type="ARBA" id="ARBA00022989"/>
    </source>
</evidence>
<dbReference type="FunFam" id="2.60.40.10:FF:000065">
    <property type="entry name" value="roundabout homolog 1 isoform X3"/>
    <property type="match status" value="1"/>
</dbReference>
<accession>A0A9Q1I1Q5</accession>
<dbReference type="AlphaFoldDB" id="A0A9Q1I1Q5"/>
<dbReference type="InterPro" id="IPR036116">
    <property type="entry name" value="FN3_sf"/>
</dbReference>
<reference evidence="13" key="1">
    <citation type="journal article" date="2023" name="Science">
        <title>Genome structures resolve the early diversification of teleost fishes.</title>
        <authorList>
            <person name="Parey E."/>
            <person name="Louis A."/>
            <person name="Montfort J."/>
            <person name="Bouchez O."/>
            <person name="Roques C."/>
            <person name="Iampietro C."/>
            <person name="Lluch J."/>
            <person name="Castinel A."/>
            <person name="Donnadieu C."/>
            <person name="Desvignes T."/>
            <person name="Floi Bucao C."/>
            <person name="Jouanno E."/>
            <person name="Wen M."/>
            <person name="Mejri S."/>
            <person name="Dirks R."/>
            <person name="Jansen H."/>
            <person name="Henkel C."/>
            <person name="Chen W.J."/>
            <person name="Zahm M."/>
            <person name="Cabau C."/>
            <person name="Klopp C."/>
            <person name="Thompson A.W."/>
            <person name="Robinson-Rechavi M."/>
            <person name="Braasch I."/>
            <person name="Lecointre G."/>
            <person name="Bobe J."/>
            <person name="Postlethwait J.H."/>
            <person name="Berthelot C."/>
            <person name="Roest Crollius H."/>
            <person name="Guiguen Y."/>
        </authorList>
    </citation>
    <scope>NUCLEOTIDE SEQUENCE</scope>
    <source>
        <strain evidence="13">Concon-B</strain>
    </source>
</reference>
<dbReference type="FunFam" id="2.60.40.10:FF:000055">
    <property type="entry name" value="roundabout homolog 1 isoform X2"/>
    <property type="match status" value="1"/>
</dbReference>
<dbReference type="PANTHER" id="PTHR12231:SF242">
    <property type="entry name" value="ROUNDABOUT HOMOLOG 2"/>
    <property type="match status" value="1"/>
</dbReference>
<keyword evidence="14" id="KW-1185">Reference proteome</keyword>
<dbReference type="InterPro" id="IPR003599">
    <property type="entry name" value="Ig_sub"/>
</dbReference>
<evidence type="ECO:0000259" key="11">
    <source>
        <dbReference type="PROSITE" id="PS50835"/>
    </source>
</evidence>
<feature type="domain" description="Fibronectin type-III" evidence="12">
    <location>
        <begin position="546"/>
        <end position="645"/>
    </location>
</feature>
<comment type="subcellular location">
    <subcellularLocation>
        <location evidence="1">Membrane</location>
        <topology evidence="1">Single-pass membrane protein</topology>
    </subcellularLocation>
</comment>
<dbReference type="InterPro" id="IPR051170">
    <property type="entry name" value="Neural/epithelial_adhesion"/>
</dbReference>
<dbReference type="SMART" id="SM00408">
    <property type="entry name" value="IGc2"/>
    <property type="match status" value="3"/>
</dbReference>
<evidence type="ECO:0000256" key="10">
    <source>
        <dbReference type="SAM" id="Phobius"/>
    </source>
</evidence>
<keyword evidence="8" id="KW-0393">Immunoglobulin domain</keyword>
<dbReference type="GO" id="GO:0007399">
    <property type="term" value="P:nervous system development"/>
    <property type="evidence" value="ECO:0007669"/>
    <property type="project" value="UniProtKB-ARBA"/>
</dbReference>
<dbReference type="InterPro" id="IPR013783">
    <property type="entry name" value="Ig-like_fold"/>
</dbReference>
<evidence type="ECO:0000256" key="3">
    <source>
        <dbReference type="ARBA" id="ARBA00022729"/>
    </source>
</evidence>
<evidence type="ECO:0000256" key="9">
    <source>
        <dbReference type="SAM" id="MobiDB-lite"/>
    </source>
</evidence>
<organism evidence="13 14">
    <name type="scientific">Conger conger</name>
    <name type="common">Conger eel</name>
    <name type="synonym">Muraena conger</name>
    <dbReference type="NCBI Taxonomy" id="82655"/>
    <lineage>
        <taxon>Eukaryota</taxon>
        <taxon>Metazoa</taxon>
        <taxon>Chordata</taxon>
        <taxon>Craniata</taxon>
        <taxon>Vertebrata</taxon>
        <taxon>Euteleostomi</taxon>
        <taxon>Actinopterygii</taxon>
        <taxon>Neopterygii</taxon>
        <taxon>Teleostei</taxon>
        <taxon>Anguilliformes</taxon>
        <taxon>Congridae</taxon>
        <taxon>Conger</taxon>
    </lineage>
</organism>
<dbReference type="Pfam" id="PF07679">
    <property type="entry name" value="I-set"/>
    <property type="match status" value="1"/>
</dbReference>